<keyword evidence="3" id="KW-1185">Reference proteome</keyword>
<name>A0A327NQU6_9BACT</name>
<proteinExistence type="predicted"/>
<evidence type="ECO:0008006" key="4">
    <source>
        <dbReference type="Google" id="ProtNLM"/>
    </source>
</evidence>
<evidence type="ECO:0000313" key="3">
    <source>
        <dbReference type="Proteomes" id="UP000249016"/>
    </source>
</evidence>
<protein>
    <recommendedName>
        <fullName evidence="4">DUF4403 family protein</fullName>
    </recommendedName>
</protein>
<sequence>MFLRTLLFLSLSILAFLPSYAQGNLAAATQAVANQLSIVKIGAGQYTQKLEATRAPHRLTFLVTQTDAKGKAHDESYHLNVADLDPAQISFKPSKDVIVVTAGIRLNRKFIRYAENGQPGNFIEKLTLYAESPDAATAMVDALRKLALAAEKSYHPASLPDGYEDIAVWLKNAVVNEVIGLNSYEQSISYNGRNPLLATFKQNKAGKSDDQFGFNVADISLNDVKLTAKGDHLELSLTTLNRDKFIRYIRAGKPADLTSEFALISTDVDRIRDIEAAFRKLIPLAQKRLEAQTPSLKSMADIQKVVIAGTRSVVSDRESFNQQIVPECSCMYTRIQAGRQTPIEEISRFSLDDIPENSTKIDISNGLFVLKVNTGKQRLISVSKNLVRQNYSADLEIFSEDLEAVRFLPQAFTKAAQLCRQARKSPVPTNTAAATLSWLTTQMPSLRSETEELKTTLETFEPNSTCHLRLTERIIGKKTVETQYDMSLKFLNVGGLRWQ</sequence>
<dbReference type="RefSeq" id="WP_111347274.1">
    <property type="nucleotide sequence ID" value="NZ_QLII01000001.1"/>
</dbReference>
<feature type="chain" id="PRO_5016252716" description="DUF4403 family protein" evidence="1">
    <location>
        <begin position="22"/>
        <end position="499"/>
    </location>
</feature>
<dbReference type="OrthoDB" id="1185854at2"/>
<dbReference type="AlphaFoldDB" id="A0A327NQU6"/>
<dbReference type="Proteomes" id="UP000249016">
    <property type="component" value="Unassembled WGS sequence"/>
</dbReference>
<organism evidence="2 3">
    <name type="scientific">Spirosoma telluris</name>
    <dbReference type="NCBI Taxonomy" id="2183553"/>
    <lineage>
        <taxon>Bacteria</taxon>
        <taxon>Pseudomonadati</taxon>
        <taxon>Bacteroidota</taxon>
        <taxon>Cytophagia</taxon>
        <taxon>Cytophagales</taxon>
        <taxon>Cytophagaceae</taxon>
        <taxon>Spirosoma</taxon>
    </lineage>
</organism>
<evidence type="ECO:0000256" key="1">
    <source>
        <dbReference type="SAM" id="SignalP"/>
    </source>
</evidence>
<dbReference type="EMBL" id="QLII01000001">
    <property type="protein sequence ID" value="RAI77095.1"/>
    <property type="molecule type" value="Genomic_DNA"/>
</dbReference>
<accession>A0A327NQU6</accession>
<keyword evidence="1" id="KW-0732">Signal</keyword>
<reference evidence="2 3" key="1">
    <citation type="submission" date="2018-06" db="EMBL/GenBank/DDBJ databases">
        <title>Spirosoma sp. HMF3257 Genome sequencing and assembly.</title>
        <authorList>
            <person name="Kang H."/>
            <person name="Cha I."/>
            <person name="Kim H."/>
            <person name="Kang J."/>
            <person name="Joh K."/>
        </authorList>
    </citation>
    <scope>NUCLEOTIDE SEQUENCE [LARGE SCALE GENOMIC DNA]</scope>
    <source>
        <strain evidence="2 3">HMF3257</strain>
    </source>
</reference>
<feature type="signal peptide" evidence="1">
    <location>
        <begin position="1"/>
        <end position="21"/>
    </location>
</feature>
<gene>
    <name evidence="2" type="ORF">HMF3257_28175</name>
</gene>
<comment type="caution">
    <text evidence="2">The sequence shown here is derived from an EMBL/GenBank/DDBJ whole genome shotgun (WGS) entry which is preliminary data.</text>
</comment>
<evidence type="ECO:0000313" key="2">
    <source>
        <dbReference type="EMBL" id="RAI77095.1"/>
    </source>
</evidence>